<evidence type="ECO:0000313" key="1">
    <source>
        <dbReference type="Ensembl" id="ENSPSTP00000015335.1"/>
    </source>
</evidence>
<dbReference type="Proteomes" id="UP000694428">
    <property type="component" value="Unplaced"/>
</dbReference>
<dbReference type="Ensembl" id="ENSPSTT00000016090.1">
    <property type="protein sequence ID" value="ENSPSTP00000015335.1"/>
    <property type="gene ID" value="ENSPSTG00000010880.1"/>
</dbReference>
<name>A0A8C9FK93_PAVCR</name>
<organism evidence="1 2">
    <name type="scientific">Pavo cristatus</name>
    <name type="common">Indian peafowl</name>
    <name type="synonym">Blue peafowl</name>
    <dbReference type="NCBI Taxonomy" id="9049"/>
    <lineage>
        <taxon>Eukaryota</taxon>
        <taxon>Metazoa</taxon>
        <taxon>Chordata</taxon>
        <taxon>Craniata</taxon>
        <taxon>Vertebrata</taxon>
        <taxon>Euteleostomi</taxon>
        <taxon>Archelosauria</taxon>
        <taxon>Archosauria</taxon>
        <taxon>Dinosauria</taxon>
        <taxon>Saurischia</taxon>
        <taxon>Theropoda</taxon>
        <taxon>Coelurosauria</taxon>
        <taxon>Aves</taxon>
        <taxon>Neognathae</taxon>
        <taxon>Galloanserae</taxon>
        <taxon>Galliformes</taxon>
        <taxon>Phasianidae</taxon>
        <taxon>Phasianinae</taxon>
        <taxon>Pavo</taxon>
    </lineage>
</organism>
<evidence type="ECO:0000313" key="2">
    <source>
        <dbReference type="Proteomes" id="UP000694428"/>
    </source>
</evidence>
<accession>A0A8C9FK93</accession>
<reference evidence="1" key="1">
    <citation type="submission" date="2025-08" db="UniProtKB">
        <authorList>
            <consortium name="Ensembl"/>
        </authorList>
    </citation>
    <scope>IDENTIFICATION</scope>
</reference>
<sequence length="54" mass="6392">MAEHLKKPFKDSLSDIKERMKEKRNQKWLTLSKVSQISTVKCKRASKILEYPDV</sequence>
<proteinExistence type="predicted"/>
<reference evidence="1" key="2">
    <citation type="submission" date="2025-09" db="UniProtKB">
        <authorList>
            <consortium name="Ensembl"/>
        </authorList>
    </citation>
    <scope>IDENTIFICATION</scope>
</reference>
<protein>
    <submittedName>
        <fullName evidence="1">Uncharacterized protein</fullName>
    </submittedName>
</protein>
<dbReference type="AlphaFoldDB" id="A0A8C9FK93"/>
<keyword evidence="2" id="KW-1185">Reference proteome</keyword>